<dbReference type="EMBL" id="RCMI01000792">
    <property type="protein sequence ID" value="KAG2897561.1"/>
    <property type="molecule type" value="Genomic_DNA"/>
</dbReference>
<dbReference type="GO" id="GO:0003676">
    <property type="term" value="F:nucleic acid binding"/>
    <property type="evidence" value="ECO:0007669"/>
    <property type="project" value="InterPro"/>
</dbReference>
<proteinExistence type="predicted"/>
<dbReference type="Gene3D" id="3.30.420.10">
    <property type="entry name" value="Ribonuclease H-like superfamily/Ribonuclease H"/>
    <property type="match status" value="1"/>
</dbReference>
<protein>
    <recommendedName>
        <fullName evidence="7">Transposase</fullName>
    </recommendedName>
</protein>
<evidence type="ECO:0000313" key="5">
    <source>
        <dbReference type="EMBL" id="KAG3213206.1"/>
    </source>
</evidence>
<reference evidence="4" key="1">
    <citation type="submission" date="2018-10" db="EMBL/GenBank/DDBJ databases">
        <title>Effector identification in a new, highly contiguous assembly of the strawberry crown rot pathogen Phytophthora cactorum.</title>
        <authorList>
            <person name="Armitage A.D."/>
            <person name="Nellist C.F."/>
            <person name="Bates H."/>
            <person name="Vickerstaff R.J."/>
            <person name="Harrison R.J."/>
        </authorList>
    </citation>
    <scope>NUCLEOTIDE SEQUENCE</scope>
    <source>
        <strain evidence="1">15-7</strain>
        <strain evidence="2">4032</strain>
        <strain evidence="3">4040</strain>
        <strain evidence="4">P415</strain>
        <strain evidence="5">P421</strain>
    </source>
</reference>
<evidence type="ECO:0000313" key="3">
    <source>
        <dbReference type="EMBL" id="KAG2912767.1"/>
    </source>
</evidence>
<dbReference type="EMBL" id="RCML01000777">
    <property type="protein sequence ID" value="KAG2969632.1"/>
    <property type="molecule type" value="Genomic_DNA"/>
</dbReference>
<dbReference type="Proteomes" id="UP000735874">
    <property type="component" value="Unassembled WGS sequence"/>
</dbReference>
<dbReference type="Proteomes" id="UP000736787">
    <property type="component" value="Unassembled WGS sequence"/>
</dbReference>
<dbReference type="PANTHER" id="PTHR47169:SF2">
    <property type="entry name" value="OS01G0541250 PROTEIN"/>
    <property type="match status" value="1"/>
</dbReference>
<dbReference type="VEuPathDB" id="FungiDB:PC110_g23613"/>
<dbReference type="AlphaFoldDB" id="A0A8T1FC77"/>
<dbReference type="Proteomes" id="UP000760860">
    <property type="component" value="Unassembled WGS sequence"/>
</dbReference>
<evidence type="ECO:0000313" key="1">
    <source>
        <dbReference type="EMBL" id="KAG2848022.1"/>
    </source>
</evidence>
<organism evidence="4 6">
    <name type="scientific">Phytophthora cactorum</name>
    <dbReference type="NCBI Taxonomy" id="29920"/>
    <lineage>
        <taxon>Eukaryota</taxon>
        <taxon>Sar</taxon>
        <taxon>Stramenopiles</taxon>
        <taxon>Oomycota</taxon>
        <taxon>Peronosporomycetes</taxon>
        <taxon>Peronosporales</taxon>
        <taxon>Peronosporaceae</taxon>
        <taxon>Phytophthora</taxon>
    </lineage>
</organism>
<dbReference type="Proteomes" id="UP000774804">
    <property type="component" value="Unassembled WGS sequence"/>
</dbReference>
<evidence type="ECO:0000313" key="2">
    <source>
        <dbReference type="EMBL" id="KAG2897561.1"/>
    </source>
</evidence>
<evidence type="ECO:0000313" key="6">
    <source>
        <dbReference type="Proteomes" id="UP000697107"/>
    </source>
</evidence>
<evidence type="ECO:0008006" key="7">
    <source>
        <dbReference type="Google" id="ProtNLM"/>
    </source>
</evidence>
<accession>A0A8T1FC77</accession>
<dbReference type="EMBL" id="RCMV01000757">
    <property type="protein sequence ID" value="KAG3213206.1"/>
    <property type="molecule type" value="Genomic_DNA"/>
</dbReference>
<dbReference type="EMBL" id="RCMK01000777">
    <property type="protein sequence ID" value="KAG2912767.1"/>
    <property type="molecule type" value="Genomic_DNA"/>
</dbReference>
<comment type="caution">
    <text evidence="4">The sequence shown here is derived from an EMBL/GenBank/DDBJ whole genome shotgun (WGS) entry which is preliminary data.</text>
</comment>
<evidence type="ECO:0000313" key="4">
    <source>
        <dbReference type="EMBL" id="KAG2969632.1"/>
    </source>
</evidence>
<name>A0A8T1FC77_9STRA</name>
<dbReference type="InterPro" id="IPR036397">
    <property type="entry name" value="RNaseH_sf"/>
</dbReference>
<sequence>MYDTVHVDEKLFYMTQVRRSFYLLPGEPEPERSVRSRRYITKVMMLAAVARPRWVPFDGKLGIWAFVVREPALRSSYRRPTGTMETKEGRVNKETYRVMLIERLLPALREQMPHAAEGKRITVQQNNASPHISPQDPAFCEATSRMRLSVELQFQPPNSPALNALDLGIFTTIQLRQMLRSPRSIDELVDSVSEAYWELPHSTLNAAFLSLQCSIDSCIKDKGSNNFKPRHISKSKLERGATSYQH</sequence>
<dbReference type="EMBL" id="RCMG01000776">
    <property type="protein sequence ID" value="KAG2848022.1"/>
    <property type="molecule type" value="Genomic_DNA"/>
</dbReference>
<gene>
    <name evidence="1" type="ORF">PC113_g17665</name>
    <name evidence="2" type="ORF">PC115_g17135</name>
    <name evidence="3" type="ORF">PC117_g18805</name>
    <name evidence="4" type="ORF">PC118_g17342</name>
    <name evidence="5" type="ORF">PC129_g15853</name>
</gene>
<dbReference type="PANTHER" id="PTHR47169">
    <property type="entry name" value="OS01G0541250 PROTEIN"/>
    <property type="match status" value="1"/>
</dbReference>
<dbReference type="Proteomes" id="UP000697107">
    <property type="component" value="Unassembled WGS sequence"/>
</dbReference>